<dbReference type="STRING" id="521674.Plim_3318"/>
<feature type="domain" description="Radical SAM core" evidence="13">
    <location>
        <begin position="6"/>
        <end position="221"/>
    </location>
</feature>
<dbReference type="InterPro" id="IPR058240">
    <property type="entry name" value="rSAM_sf"/>
</dbReference>
<dbReference type="Pfam" id="PF04055">
    <property type="entry name" value="Radical_SAM"/>
    <property type="match status" value="1"/>
</dbReference>
<dbReference type="CDD" id="cd21117">
    <property type="entry name" value="Twitch_MoaA"/>
    <property type="match status" value="1"/>
</dbReference>
<dbReference type="InterPro" id="IPR050105">
    <property type="entry name" value="MoCo_biosynth_MoaA/MoaC"/>
</dbReference>
<dbReference type="GO" id="GO:0061799">
    <property type="term" value="F:cyclic pyranopterin monophosphate synthase activity"/>
    <property type="evidence" value="ECO:0007669"/>
    <property type="project" value="TreeGrafter"/>
</dbReference>
<feature type="binding site" evidence="12">
    <location>
        <position position="256"/>
    </location>
    <ligand>
        <name>[4Fe-4S] cluster</name>
        <dbReference type="ChEBI" id="CHEBI:49883"/>
        <label>2</label>
        <note>4Fe-4S-substrate</note>
    </ligand>
</feature>
<evidence type="ECO:0000256" key="5">
    <source>
        <dbReference type="ARBA" id="ARBA00022741"/>
    </source>
</evidence>
<dbReference type="PANTHER" id="PTHR22960:SF0">
    <property type="entry name" value="MOLYBDENUM COFACTOR BIOSYNTHESIS PROTEIN 1"/>
    <property type="match status" value="1"/>
</dbReference>
<feature type="binding site" evidence="12">
    <location>
        <position position="96"/>
    </location>
    <ligand>
        <name>GTP</name>
        <dbReference type="ChEBI" id="CHEBI:37565"/>
    </ligand>
</feature>
<dbReference type="Proteomes" id="UP000002220">
    <property type="component" value="Chromosome"/>
</dbReference>
<dbReference type="PANTHER" id="PTHR22960">
    <property type="entry name" value="MOLYBDOPTERIN COFACTOR SYNTHESIS PROTEIN A"/>
    <property type="match status" value="1"/>
</dbReference>
<evidence type="ECO:0000259" key="13">
    <source>
        <dbReference type="PROSITE" id="PS51918"/>
    </source>
</evidence>
<dbReference type="PROSITE" id="PS01305">
    <property type="entry name" value="MOAA_NIFB_PQQE"/>
    <property type="match status" value="1"/>
</dbReference>
<feature type="binding site" evidence="12">
    <location>
        <position position="65"/>
    </location>
    <ligand>
        <name>GTP</name>
        <dbReference type="ChEBI" id="CHEBI:37565"/>
    </ligand>
</feature>
<keyword evidence="15" id="KW-1185">Reference proteome</keyword>
<dbReference type="GO" id="GO:0046872">
    <property type="term" value="F:metal ion binding"/>
    <property type="evidence" value="ECO:0007669"/>
    <property type="project" value="UniProtKB-KW"/>
</dbReference>
<dbReference type="Pfam" id="PF06463">
    <property type="entry name" value="Mob_synth_C"/>
    <property type="match status" value="1"/>
</dbReference>
<protein>
    <recommendedName>
        <fullName evidence="1 12">GTP 3',8-cyclase</fullName>
        <ecNumber evidence="1 12">4.1.99.22</ecNumber>
    </recommendedName>
    <alternativeName>
        <fullName evidence="12">Molybdenum cofactor biosynthesis protein A</fullName>
    </alternativeName>
</protein>
<dbReference type="EC" id="4.1.99.22" evidence="1 12"/>
<evidence type="ECO:0000256" key="4">
    <source>
        <dbReference type="ARBA" id="ARBA00022723"/>
    </source>
</evidence>
<keyword evidence="2 12" id="KW-0004">4Fe-4S</keyword>
<evidence type="ECO:0000256" key="7">
    <source>
        <dbReference type="ARBA" id="ARBA00023014"/>
    </source>
</evidence>
<name>D5SU78_PLAL2</name>
<comment type="function">
    <text evidence="12">Catalyzes the cyclization of GTP to (8S)-3',8-cyclo-7,8-dihydroguanosine 5'-triphosphate.</text>
</comment>
<feature type="binding site" evidence="12">
    <location>
        <position position="29"/>
    </location>
    <ligand>
        <name>[4Fe-4S] cluster</name>
        <dbReference type="ChEBI" id="CHEBI:49883"/>
        <label>1</label>
        <note>4Fe-4S-S-AdoMet</note>
    </ligand>
</feature>
<keyword evidence="7 12" id="KW-0411">Iron-sulfur</keyword>
<feature type="binding site" evidence="12">
    <location>
        <position position="191"/>
    </location>
    <ligand>
        <name>S-adenosyl-L-methionine</name>
        <dbReference type="ChEBI" id="CHEBI:59789"/>
    </ligand>
</feature>
<dbReference type="RefSeq" id="WP_013111562.1">
    <property type="nucleotide sequence ID" value="NC_014148.1"/>
</dbReference>
<keyword evidence="6 12" id="KW-0408">Iron</keyword>
<dbReference type="CDD" id="cd01335">
    <property type="entry name" value="Radical_SAM"/>
    <property type="match status" value="1"/>
</dbReference>
<evidence type="ECO:0000256" key="9">
    <source>
        <dbReference type="ARBA" id="ARBA00023150"/>
    </source>
</evidence>
<dbReference type="KEGG" id="plm:Plim_3318"/>
<proteinExistence type="inferred from homology"/>
<evidence type="ECO:0000256" key="3">
    <source>
        <dbReference type="ARBA" id="ARBA00022691"/>
    </source>
</evidence>
<evidence type="ECO:0000256" key="1">
    <source>
        <dbReference type="ARBA" id="ARBA00012167"/>
    </source>
</evidence>
<evidence type="ECO:0000256" key="6">
    <source>
        <dbReference type="ARBA" id="ARBA00023004"/>
    </source>
</evidence>
<dbReference type="GO" id="GO:0051539">
    <property type="term" value="F:4 iron, 4 sulfur cluster binding"/>
    <property type="evidence" value="ECO:0007669"/>
    <property type="project" value="UniProtKB-UniRule"/>
</dbReference>
<dbReference type="UniPathway" id="UPA00344"/>
<keyword evidence="5 12" id="KW-0547">Nucleotide-binding</keyword>
<dbReference type="HAMAP" id="MF_01225_B">
    <property type="entry name" value="MoaA_B"/>
    <property type="match status" value="1"/>
</dbReference>
<dbReference type="InterPro" id="IPR007197">
    <property type="entry name" value="rSAM"/>
</dbReference>
<dbReference type="NCBIfam" id="TIGR02666">
    <property type="entry name" value="moaA"/>
    <property type="match status" value="1"/>
</dbReference>
<dbReference type="InterPro" id="IPR000385">
    <property type="entry name" value="MoaA_NifB_PqqE_Fe-S-bd_CS"/>
</dbReference>
<dbReference type="SFLD" id="SFLDG01386">
    <property type="entry name" value="main_SPASM_domain-containing"/>
    <property type="match status" value="1"/>
</dbReference>
<dbReference type="SMART" id="SM00729">
    <property type="entry name" value="Elp3"/>
    <property type="match status" value="1"/>
</dbReference>
<comment type="cofactor">
    <cofactor evidence="12">
        <name>[4Fe-4S] cluster</name>
        <dbReference type="ChEBI" id="CHEBI:49883"/>
    </cofactor>
    <text evidence="12">Binds 2 [4Fe-4S] clusters. Binds 1 [4Fe-4S] cluster coordinated with 3 cysteines and an exchangeable S-adenosyl-L-methionine and 1 [4Fe-4S] cluster coordinated with 3 cysteines and the GTP-derived substrate.</text>
</comment>
<evidence type="ECO:0000256" key="10">
    <source>
        <dbReference type="ARBA" id="ARBA00023239"/>
    </source>
</evidence>
<dbReference type="SFLD" id="SFLDG01383">
    <property type="entry name" value="cyclic_pyranopterin_phosphate"/>
    <property type="match status" value="1"/>
</dbReference>
<dbReference type="GO" id="GO:1904047">
    <property type="term" value="F:S-adenosyl-L-methionine binding"/>
    <property type="evidence" value="ECO:0007669"/>
    <property type="project" value="UniProtKB-UniRule"/>
</dbReference>
<keyword evidence="4 12" id="KW-0479">Metal-binding</keyword>
<keyword evidence="9 12" id="KW-0501">Molybdenum cofactor biosynthesis</keyword>
<reference evidence="14 15" key="1">
    <citation type="journal article" date="2010" name="Stand. Genomic Sci.">
        <title>Complete genome sequence of Planctomyces limnophilus type strain (Mu 290).</title>
        <authorList>
            <person name="Labutti K."/>
            <person name="Sikorski J."/>
            <person name="Schneider S."/>
            <person name="Nolan M."/>
            <person name="Lucas S."/>
            <person name="Glavina Del Rio T."/>
            <person name="Tice H."/>
            <person name="Cheng J.F."/>
            <person name="Goodwin L."/>
            <person name="Pitluck S."/>
            <person name="Liolios K."/>
            <person name="Ivanova N."/>
            <person name="Mavromatis K."/>
            <person name="Mikhailova N."/>
            <person name="Pati A."/>
            <person name="Chen A."/>
            <person name="Palaniappan K."/>
            <person name="Land M."/>
            <person name="Hauser L."/>
            <person name="Chang Y.J."/>
            <person name="Jeffries C.D."/>
            <person name="Tindall B.J."/>
            <person name="Rohde M."/>
            <person name="Goker M."/>
            <person name="Woyke T."/>
            <person name="Bristow J."/>
            <person name="Eisen J.A."/>
            <person name="Markowitz V."/>
            <person name="Hugenholtz P."/>
            <person name="Kyrpides N.C."/>
            <person name="Klenk H.P."/>
            <person name="Lapidus A."/>
        </authorList>
    </citation>
    <scope>NUCLEOTIDE SEQUENCE [LARGE SCALE GENOMIC DNA]</scope>
    <source>
        <strain evidence="15">ATCC 43296 / DSM 3776 / IFAM 1008 / 290</strain>
    </source>
</reference>
<evidence type="ECO:0000313" key="14">
    <source>
        <dbReference type="EMBL" id="ADG69131.1"/>
    </source>
</evidence>
<dbReference type="NCBIfam" id="NF001199">
    <property type="entry name" value="PRK00164.2-1"/>
    <property type="match status" value="1"/>
</dbReference>
<comment type="similarity">
    <text evidence="12">Belongs to the radical SAM superfamily. MoaA family.</text>
</comment>
<feature type="binding site" evidence="12">
    <location>
        <position position="157"/>
    </location>
    <ligand>
        <name>GTP</name>
        <dbReference type="ChEBI" id="CHEBI:37565"/>
    </ligand>
</feature>
<keyword evidence="10 12" id="KW-0456">Lyase</keyword>
<evidence type="ECO:0000256" key="2">
    <source>
        <dbReference type="ARBA" id="ARBA00022485"/>
    </source>
</evidence>
<feature type="binding site" evidence="12">
    <location>
        <position position="26"/>
    </location>
    <ligand>
        <name>[4Fe-4S] cluster</name>
        <dbReference type="ChEBI" id="CHEBI:49883"/>
        <label>1</label>
        <note>4Fe-4S-S-AdoMet</note>
    </ligand>
</feature>
<dbReference type="SFLD" id="SFLDS00029">
    <property type="entry name" value="Radical_SAM"/>
    <property type="match status" value="1"/>
</dbReference>
<dbReference type="GO" id="GO:0005525">
    <property type="term" value="F:GTP binding"/>
    <property type="evidence" value="ECO:0007669"/>
    <property type="project" value="UniProtKB-UniRule"/>
</dbReference>
<dbReference type="SUPFAM" id="SSF102114">
    <property type="entry name" value="Radical SAM enzymes"/>
    <property type="match status" value="1"/>
</dbReference>
<dbReference type="eggNOG" id="COG2896">
    <property type="taxonomic scope" value="Bacteria"/>
</dbReference>
<feature type="binding site" evidence="12">
    <location>
        <position position="15"/>
    </location>
    <ligand>
        <name>GTP</name>
        <dbReference type="ChEBI" id="CHEBI:37565"/>
    </ligand>
</feature>
<comment type="pathway">
    <text evidence="12">Cofactor biosynthesis; molybdopterin biosynthesis.</text>
</comment>
<feature type="binding site" evidence="12">
    <location>
        <position position="120"/>
    </location>
    <ligand>
        <name>S-adenosyl-L-methionine</name>
        <dbReference type="ChEBI" id="CHEBI:59789"/>
    </ligand>
</feature>
<comment type="catalytic activity">
    <reaction evidence="11 12">
        <text>GTP + AH2 + S-adenosyl-L-methionine = (8S)-3',8-cyclo-7,8-dihydroguanosine 5'-triphosphate + 5'-deoxyadenosine + L-methionine + A + H(+)</text>
        <dbReference type="Rhea" id="RHEA:49576"/>
        <dbReference type="ChEBI" id="CHEBI:13193"/>
        <dbReference type="ChEBI" id="CHEBI:15378"/>
        <dbReference type="ChEBI" id="CHEBI:17319"/>
        <dbReference type="ChEBI" id="CHEBI:17499"/>
        <dbReference type="ChEBI" id="CHEBI:37565"/>
        <dbReference type="ChEBI" id="CHEBI:57844"/>
        <dbReference type="ChEBI" id="CHEBI:59789"/>
        <dbReference type="ChEBI" id="CHEBI:131766"/>
        <dbReference type="EC" id="4.1.99.22"/>
    </reaction>
</comment>
<dbReference type="GO" id="GO:0006777">
    <property type="term" value="P:Mo-molybdopterin cofactor biosynthetic process"/>
    <property type="evidence" value="ECO:0007669"/>
    <property type="project" value="UniProtKB-UniRule"/>
</dbReference>
<accession>D5SU78</accession>
<feature type="binding site" evidence="12">
    <location>
        <position position="28"/>
    </location>
    <ligand>
        <name>S-adenosyl-L-methionine</name>
        <dbReference type="ChEBI" id="CHEBI:59789"/>
    </ligand>
</feature>
<feature type="binding site" evidence="12">
    <location>
        <begin position="261"/>
        <end position="263"/>
    </location>
    <ligand>
        <name>GTP</name>
        <dbReference type="ChEBI" id="CHEBI:37565"/>
    </ligand>
</feature>
<dbReference type="InterPro" id="IPR006638">
    <property type="entry name" value="Elp3/MiaA/NifB-like_rSAM"/>
</dbReference>
<dbReference type="GO" id="GO:0061798">
    <property type="term" value="F:GTP 3',8'-cyclase activity"/>
    <property type="evidence" value="ECO:0007669"/>
    <property type="project" value="UniProtKB-UniRule"/>
</dbReference>
<dbReference type="HOGENOM" id="CLU_009273_0_1_0"/>
<dbReference type="InterPro" id="IPR013785">
    <property type="entry name" value="Aldolase_TIM"/>
</dbReference>
<evidence type="ECO:0000256" key="11">
    <source>
        <dbReference type="ARBA" id="ARBA00048697"/>
    </source>
</evidence>
<dbReference type="PROSITE" id="PS51918">
    <property type="entry name" value="RADICAL_SAM"/>
    <property type="match status" value="1"/>
</dbReference>
<organism evidence="14 15">
    <name type="scientific">Planctopirus limnophila (strain ATCC 43296 / DSM 3776 / IFAM 1008 / Mu 290)</name>
    <name type="common">Planctomyces limnophilus</name>
    <dbReference type="NCBI Taxonomy" id="521674"/>
    <lineage>
        <taxon>Bacteria</taxon>
        <taxon>Pseudomonadati</taxon>
        <taxon>Planctomycetota</taxon>
        <taxon>Planctomycetia</taxon>
        <taxon>Planctomycetales</taxon>
        <taxon>Planctomycetaceae</taxon>
        <taxon>Planctopirus</taxon>
    </lineage>
</organism>
<feature type="binding site" evidence="12">
    <location>
        <position position="22"/>
    </location>
    <ligand>
        <name>[4Fe-4S] cluster</name>
        <dbReference type="ChEBI" id="CHEBI:49883"/>
        <label>1</label>
        <note>4Fe-4S-S-AdoMet</note>
    </ligand>
</feature>
<dbReference type="AlphaFoldDB" id="D5SU78"/>
<feature type="binding site" evidence="12">
    <location>
        <position position="259"/>
    </location>
    <ligand>
        <name>[4Fe-4S] cluster</name>
        <dbReference type="ChEBI" id="CHEBI:49883"/>
        <label>2</label>
        <note>4Fe-4S-substrate</note>
    </ligand>
</feature>
<dbReference type="EMBL" id="CP001744">
    <property type="protein sequence ID" value="ADG69131.1"/>
    <property type="molecule type" value="Genomic_DNA"/>
</dbReference>
<keyword evidence="8 12" id="KW-0342">GTP-binding</keyword>
<dbReference type="InterPro" id="IPR013483">
    <property type="entry name" value="MoaA"/>
</dbReference>
<dbReference type="InterPro" id="IPR010505">
    <property type="entry name" value="MoaA_twitch"/>
</dbReference>
<dbReference type="SFLD" id="SFLDG01067">
    <property type="entry name" value="SPASM/twitch_domain_containing"/>
    <property type="match status" value="1"/>
</dbReference>
<evidence type="ECO:0000313" key="15">
    <source>
        <dbReference type="Proteomes" id="UP000002220"/>
    </source>
</evidence>
<feature type="binding site" evidence="12">
    <location>
        <position position="69"/>
    </location>
    <ligand>
        <name>S-adenosyl-L-methionine</name>
        <dbReference type="ChEBI" id="CHEBI:59789"/>
    </ligand>
</feature>
<gene>
    <name evidence="12" type="primary">moaA</name>
    <name evidence="14" type="ordered locus">Plim_3318</name>
</gene>
<sequence length="333" mass="37210">MTLVDSFGRTHNNLRISVTDRCNIRCFYCMPEGPVQYLPRQHLLTYEEITELVKIFVSLGIDRVRLTGGEPLVRQDLPVLIKSLKAIDGLVDIGLTTNGILLADQAQALKEAGLSRINISLDALDEASFREFARRDGLEAVLRGIEAAQRVGLDPIKINAVAVRGLTEKQIIPFGEFALKTGIDVRFIEYMPLDAENQWEREKVLFASEIRQALIEHFGPLTAESTGSREAPATDYTFASGKGQIGFIASVSEPFCNRCNRLRLTADGKLRNCLFSLEETDLKSLLRLEESVDHRQRLIVEAIRESVAHKKEGHEINTARFIQPARPMHSIGG</sequence>
<dbReference type="InterPro" id="IPR040064">
    <property type="entry name" value="MoaA-like"/>
</dbReference>
<evidence type="ECO:0000256" key="12">
    <source>
        <dbReference type="HAMAP-Rule" id="MF_01225"/>
    </source>
</evidence>
<feature type="binding site" evidence="12">
    <location>
        <position position="273"/>
    </location>
    <ligand>
        <name>[4Fe-4S] cluster</name>
        <dbReference type="ChEBI" id="CHEBI:49883"/>
        <label>2</label>
        <note>4Fe-4S-substrate</note>
    </ligand>
</feature>
<keyword evidence="3 12" id="KW-0949">S-adenosyl-L-methionine</keyword>
<evidence type="ECO:0000256" key="8">
    <source>
        <dbReference type="ARBA" id="ARBA00023134"/>
    </source>
</evidence>
<dbReference type="Gene3D" id="3.20.20.70">
    <property type="entry name" value="Aldolase class I"/>
    <property type="match status" value="1"/>
</dbReference>
<comment type="subunit">
    <text evidence="12">Monomer and homodimer.</text>
</comment>